<dbReference type="UniPathway" id="UPA00241">
    <property type="reaction ID" value="UER00356"/>
</dbReference>
<dbReference type="Pfam" id="PF01121">
    <property type="entry name" value="CoaE"/>
    <property type="match status" value="1"/>
</dbReference>
<gene>
    <name evidence="5 7" type="primary">coaE</name>
    <name evidence="7" type="ORF">AGA_1324</name>
    <name evidence="8" type="ORF">GOB80_02280</name>
</gene>
<dbReference type="AlphaFoldDB" id="A0A0U5BIG5"/>
<reference evidence="9" key="1">
    <citation type="submission" date="2014-09" db="EMBL/GenBank/DDBJ databases">
        <authorList>
            <person name="Illeghems K.G."/>
        </authorList>
    </citation>
    <scope>NUCLEOTIDE SEQUENCE [LARGE SCALE GENOMIC DNA]</scope>
    <source>
        <strain evidence="9">LMG 23848T</strain>
    </source>
</reference>
<dbReference type="EMBL" id="WOTE01000001">
    <property type="protein sequence ID" value="NHO38523.1"/>
    <property type="molecule type" value="Genomic_DNA"/>
</dbReference>
<evidence type="ECO:0000256" key="3">
    <source>
        <dbReference type="ARBA" id="ARBA00022840"/>
    </source>
</evidence>
<dbReference type="SUPFAM" id="SSF52540">
    <property type="entry name" value="P-loop containing nucleoside triphosphate hydrolases"/>
    <property type="match status" value="1"/>
</dbReference>
<reference evidence="7" key="2">
    <citation type="submission" date="2014-09" db="EMBL/GenBank/DDBJ databases">
        <authorList>
            <person name="Magalhaes I.L.F."/>
            <person name="Oliveira U."/>
            <person name="Santos F.R."/>
            <person name="Vidigal T.H.D.A."/>
            <person name="Brescovit A.D."/>
            <person name="Santos A.J."/>
        </authorList>
    </citation>
    <scope>NUCLEOTIDE SEQUENCE</scope>
    <source>
        <strain evidence="7">LMG 23848T</strain>
    </source>
</reference>
<dbReference type="EC" id="2.7.1.24" evidence="5 6"/>
<evidence type="ECO:0000256" key="5">
    <source>
        <dbReference type="HAMAP-Rule" id="MF_00376"/>
    </source>
</evidence>
<keyword evidence="5" id="KW-0963">Cytoplasm</keyword>
<keyword evidence="5 7" id="KW-0418">Kinase</keyword>
<accession>A0A0U5BIG5</accession>
<comment type="pathway">
    <text evidence="5">Cofactor biosynthesis; coenzyme A biosynthesis; CoA from (R)-pantothenate: step 5/5.</text>
</comment>
<comment type="subcellular location">
    <subcellularLocation>
        <location evidence="5">Cytoplasm</location>
    </subcellularLocation>
</comment>
<dbReference type="NCBIfam" id="TIGR00152">
    <property type="entry name" value="dephospho-CoA kinase"/>
    <property type="match status" value="1"/>
</dbReference>
<comment type="catalytic activity">
    <reaction evidence="5">
        <text>3'-dephospho-CoA + ATP = ADP + CoA + H(+)</text>
        <dbReference type="Rhea" id="RHEA:18245"/>
        <dbReference type="ChEBI" id="CHEBI:15378"/>
        <dbReference type="ChEBI" id="CHEBI:30616"/>
        <dbReference type="ChEBI" id="CHEBI:57287"/>
        <dbReference type="ChEBI" id="CHEBI:57328"/>
        <dbReference type="ChEBI" id="CHEBI:456216"/>
        <dbReference type="EC" id="2.7.1.24"/>
    </reaction>
</comment>
<keyword evidence="10" id="KW-1185">Reference proteome</keyword>
<dbReference type="STRING" id="431306.AGA_1324"/>
<evidence type="ECO:0000313" key="9">
    <source>
        <dbReference type="Proteomes" id="UP000068250"/>
    </source>
</evidence>
<evidence type="ECO:0000256" key="6">
    <source>
        <dbReference type="NCBIfam" id="TIGR00152"/>
    </source>
</evidence>
<dbReference type="Proteomes" id="UP000657200">
    <property type="component" value="Unassembled WGS sequence"/>
</dbReference>
<proteinExistence type="inferred from homology"/>
<comment type="function">
    <text evidence="5">Catalyzes the phosphorylation of the 3'-hydroxyl group of dephosphocoenzyme A to form coenzyme A.</text>
</comment>
<keyword evidence="4 5" id="KW-0173">Coenzyme A biosynthesis</keyword>
<dbReference type="PROSITE" id="PS51219">
    <property type="entry name" value="DPCK"/>
    <property type="match status" value="1"/>
</dbReference>
<dbReference type="PANTHER" id="PTHR10695">
    <property type="entry name" value="DEPHOSPHO-COA KINASE-RELATED"/>
    <property type="match status" value="1"/>
</dbReference>
<dbReference type="PANTHER" id="PTHR10695:SF46">
    <property type="entry name" value="BIFUNCTIONAL COENZYME A SYNTHASE-RELATED"/>
    <property type="match status" value="1"/>
</dbReference>
<dbReference type="GO" id="GO:0015937">
    <property type="term" value="P:coenzyme A biosynthetic process"/>
    <property type="evidence" value="ECO:0007669"/>
    <property type="project" value="UniProtKB-UniRule"/>
</dbReference>
<dbReference type="InterPro" id="IPR027417">
    <property type="entry name" value="P-loop_NTPase"/>
</dbReference>
<keyword evidence="3 5" id="KW-0067">ATP-binding</keyword>
<dbReference type="CDD" id="cd02022">
    <property type="entry name" value="DPCK"/>
    <property type="match status" value="1"/>
</dbReference>
<dbReference type="Proteomes" id="UP000068250">
    <property type="component" value="Chromosome I"/>
</dbReference>
<evidence type="ECO:0000313" key="10">
    <source>
        <dbReference type="Proteomes" id="UP000657200"/>
    </source>
</evidence>
<dbReference type="OrthoDB" id="9812943at2"/>
<organism evidence="7 9">
    <name type="scientific">Acetobacter ghanensis</name>
    <dbReference type="NCBI Taxonomy" id="431306"/>
    <lineage>
        <taxon>Bacteria</taxon>
        <taxon>Pseudomonadati</taxon>
        <taxon>Pseudomonadota</taxon>
        <taxon>Alphaproteobacteria</taxon>
        <taxon>Acetobacterales</taxon>
        <taxon>Acetobacteraceae</taxon>
        <taxon>Acetobacter</taxon>
    </lineage>
</organism>
<dbReference type="GO" id="GO:0005524">
    <property type="term" value="F:ATP binding"/>
    <property type="evidence" value="ECO:0007669"/>
    <property type="project" value="UniProtKB-UniRule"/>
</dbReference>
<dbReference type="InterPro" id="IPR001977">
    <property type="entry name" value="Depp_CoAkinase"/>
</dbReference>
<keyword evidence="2 5" id="KW-0547">Nucleotide-binding</keyword>
<dbReference type="RefSeq" id="WP_059023491.1">
    <property type="nucleotide sequence ID" value="NZ_LN609302.1"/>
</dbReference>
<evidence type="ECO:0000313" key="8">
    <source>
        <dbReference type="EMBL" id="NHO38523.1"/>
    </source>
</evidence>
<dbReference type="EMBL" id="LN609302">
    <property type="protein sequence ID" value="CEF55286.1"/>
    <property type="molecule type" value="Genomic_DNA"/>
</dbReference>
<protein>
    <recommendedName>
        <fullName evidence="5 6">Dephospho-CoA kinase</fullName>
        <ecNumber evidence="5 6">2.7.1.24</ecNumber>
    </recommendedName>
    <alternativeName>
        <fullName evidence="5">Dephosphocoenzyme A kinase</fullName>
    </alternativeName>
</protein>
<evidence type="ECO:0000256" key="4">
    <source>
        <dbReference type="ARBA" id="ARBA00022993"/>
    </source>
</evidence>
<evidence type="ECO:0000256" key="2">
    <source>
        <dbReference type="ARBA" id="ARBA00022741"/>
    </source>
</evidence>
<reference evidence="8 10" key="3">
    <citation type="journal article" date="2020" name="Int. J. Syst. Evol. Microbiol.">
        <title>Novel acetic acid bacteria from cider fermentations: Acetobacter conturbans sp. nov. and Acetobacter fallax sp. nov.</title>
        <authorList>
            <person name="Sombolestani A.S."/>
            <person name="Cleenwerck I."/>
            <person name="Cnockaert M."/>
            <person name="Borremans W."/>
            <person name="Wieme A.D."/>
            <person name="De Vuyst L."/>
            <person name="Vandamme P."/>
        </authorList>
    </citation>
    <scope>NUCLEOTIDE SEQUENCE [LARGE SCALE GENOMIC DNA]</scope>
    <source>
        <strain evidence="8 10">LMG 23848</strain>
    </source>
</reference>
<comment type="similarity">
    <text evidence="1 5">Belongs to the CoaE family.</text>
</comment>
<dbReference type="GO" id="GO:0005737">
    <property type="term" value="C:cytoplasm"/>
    <property type="evidence" value="ECO:0007669"/>
    <property type="project" value="UniProtKB-SubCell"/>
</dbReference>
<dbReference type="PATRIC" id="fig|431306.5.peg.1349"/>
<dbReference type="HAMAP" id="MF_00376">
    <property type="entry name" value="Dephospho_CoA_kinase"/>
    <property type="match status" value="1"/>
</dbReference>
<dbReference type="GO" id="GO:0004140">
    <property type="term" value="F:dephospho-CoA kinase activity"/>
    <property type="evidence" value="ECO:0007669"/>
    <property type="project" value="UniProtKB-UniRule"/>
</dbReference>
<feature type="binding site" evidence="5">
    <location>
        <begin position="11"/>
        <end position="16"/>
    </location>
    <ligand>
        <name>ATP</name>
        <dbReference type="ChEBI" id="CHEBI:30616"/>
    </ligand>
</feature>
<evidence type="ECO:0000313" key="7">
    <source>
        <dbReference type="EMBL" id="CEF55286.1"/>
    </source>
</evidence>
<keyword evidence="5 7" id="KW-0808">Transferase</keyword>
<name>A0A0U5BIG5_9PROT</name>
<sequence>MKILGLTGGMGMGKSTVANMLRHAGLPVFDADAVVHRLQAPGGEALPAIAHLVPEAVKGGRLERGVLRQAVLGHPAMLKKLEAIMHPLVRKARGQFLQQHCQLGTPWVVLDIPLLFETGAERLCNRVVVVSAPAWVQRRRVAQRRHMPPAQARRLIACQMSNARRVQGADVVIHTGLSMKETERQVRRFIRSLRA</sequence>
<evidence type="ECO:0000256" key="1">
    <source>
        <dbReference type="ARBA" id="ARBA00009018"/>
    </source>
</evidence>
<dbReference type="Gene3D" id="3.40.50.300">
    <property type="entry name" value="P-loop containing nucleotide triphosphate hydrolases"/>
    <property type="match status" value="1"/>
</dbReference>